<comment type="caution">
    <text evidence="2">The sequence shown here is derived from an EMBL/GenBank/DDBJ whole genome shotgun (WGS) entry which is preliminary data.</text>
</comment>
<reference evidence="2" key="1">
    <citation type="submission" date="2019-04" db="EMBL/GenBank/DDBJ databases">
        <title>Evolution of Biomass-Degrading Anaerobic Consortia Revealed by Metagenomics.</title>
        <authorList>
            <person name="Peng X."/>
        </authorList>
    </citation>
    <scope>NUCLEOTIDE SEQUENCE</scope>
    <source>
        <strain evidence="2">SIG240</strain>
    </source>
</reference>
<feature type="chain" id="PRO_5037035228" evidence="1">
    <location>
        <begin position="27"/>
        <end position="561"/>
    </location>
</feature>
<proteinExistence type="predicted"/>
<dbReference type="EMBL" id="SVBY01000019">
    <property type="protein sequence ID" value="MBE6092326.1"/>
    <property type="molecule type" value="Genomic_DNA"/>
</dbReference>
<evidence type="ECO:0000313" key="2">
    <source>
        <dbReference type="EMBL" id="MBE6092326.1"/>
    </source>
</evidence>
<dbReference type="SUPFAM" id="SSF56935">
    <property type="entry name" value="Porins"/>
    <property type="match status" value="1"/>
</dbReference>
<dbReference type="Proteomes" id="UP000761380">
    <property type="component" value="Unassembled WGS sequence"/>
</dbReference>
<keyword evidence="2" id="KW-0648">Protein biosynthesis</keyword>
<evidence type="ECO:0000313" key="3">
    <source>
        <dbReference type="Proteomes" id="UP000761380"/>
    </source>
</evidence>
<organism evidence="2 3">
    <name type="scientific">Selenomonas ruminantium</name>
    <dbReference type="NCBI Taxonomy" id="971"/>
    <lineage>
        <taxon>Bacteria</taxon>
        <taxon>Bacillati</taxon>
        <taxon>Bacillota</taxon>
        <taxon>Negativicutes</taxon>
        <taxon>Selenomonadales</taxon>
        <taxon>Selenomonadaceae</taxon>
        <taxon>Selenomonas</taxon>
    </lineage>
</organism>
<evidence type="ECO:0000256" key="1">
    <source>
        <dbReference type="SAM" id="SignalP"/>
    </source>
</evidence>
<name>A0A927WPY1_SELRU</name>
<sequence length="561" mass="63083">MEASVKKCLLGAVFLGIGLSASTVQAAASDTWIYDSITLLAKEGYMDMPEKPLSAYSKKELGQMVAQALLEFEKNRTGSLADEYGRISRLLVVDEVQLKLAEEQERAAESRIKSARSKAAKDTEMYVRRSMQGKNRLEVMQPLKEKSNASLNRLEQASRDYAQAKSRVEQRSRMLDYVRKRKQDLLAGLNGSENGSAVSAGNAGIYGNSVSAGGATSVVPASVLDTVGRLRAEFLPELDENGSLDSMNARQQLESNMPVEDVPDQRLKVDAEVRYDVRYSSGADSGENRQRARARLYPDYNIDNNWHAIGMLEWEKAFTGSGDDKDGKLKLDRYYLSGNVGIAHMDLGAFGSTMAEGNIYDSKFMGVRVQAGEPVKYTLEYGKAAKDKIEQSYDFTISYQGAVYRVEGGFYHFKRRDENSQDIYMANYHHNIGLLDAGAMLLYGRNKGDSGKTGYVFTLGYTPQNSWQPYTFSSWLKYYYQPSSTYVSHTMNAMVDNMRYDKNDSFNRNGGFKGWGIGINYNLPAAWTLGLEFYRLQDLEWGRRSNTIWFAVTKSFQNYHE</sequence>
<feature type="signal peptide" evidence="1">
    <location>
        <begin position="1"/>
        <end position="26"/>
    </location>
</feature>
<protein>
    <submittedName>
        <fullName evidence="2">Translation initiation factor IF-2</fullName>
    </submittedName>
</protein>
<keyword evidence="1" id="KW-0732">Signal</keyword>
<keyword evidence="2" id="KW-0396">Initiation factor</keyword>
<dbReference type="GO" id="GO:0003743">
    <property type="term" value="F:translation initiation factor activity"/>
    <property type="evidence" value="ECO:0007669"/>
    <property type="project" value="UniProtKB-KW"/>
</dbReference>
<gene>
    <name evidence="2" type="ORF">E7201_03990</name>
</gene>
<accession>A0A927WPY1</accession>
<dbReference type="AlphaFoldDB" id="A0A927WPY1"/>